<feature type="compositionally biased region" description="Acidic residues" evidence="1">
    <location>
        <begin position="72"/>
        <end position="81"/>
    </location>
</feature>
<gene>
    <name evidence="2" type="ORF">PIB30_036498</name>
</gene>
<name>A0ABU6ZBS9_9FABA</name>
<sequence>MLPISFGAARSGSPPTPPPRDSSPDEPRQRDRSPQPEIRASVNRSLRFTAPEYRSFFHAQPPQESTLVIEISFDDDTEDSAGTESGRSSDSIFGLYSTSTSSSDVTSGRSYDNTDRSSGSFSDMAQDGPSPSAKGKAKVWTLPTRASPKLAVLRAQVSPSSPAPIPCNRTPCSSYSSSSPTNSGEENHADICEARGGPSTTASQEHVLIEISSEAEPEAKLEDAIDEVVEMDKDLEEDPKEAPEEEEEDENEDPKEDPEEEEVQDHFRA</sequence>
<evidence type="ECO:0000313" key="3">
    <source>
        <dbReference type="Proteomes" id="UP001341840"/>
    </source>
</evidence>
<protein>
    <submittedName>
        <fullName evidence="2">Uncharacterized protein</fullName>
    </submittedName>
</protein>
<accession>A0ABU6ZBS9</accession>
<feature type="compositionally biased region" description="Low complexity" evidence="1">
    <location>
        <begin position="97"/>
        <end position="110"/>
    </location>
</feature>
<proteinExistence type="predicted"/>
<feature type="compositionally biased region" description="Basic and acidic residues" evidence="1">
    <location>
        <begin position="22"/>
        <end position="34"/>
    </location>
</feature>
<dbReference type="Proteomes" id="UP001341840">
    <property type="component" value="Unassembled WGS sequence"/>
</dbReference>
<feature type="compositionally biased region" description="Polar residues" evidence="1">
    <location>
        <begin position="82"/>
        <end position="91"/>
    </location>
</feature>
<feature type="compositionally biased region" description="Acidic residues" evidence="1">
    <location>
        <begin position="224"/>
        <end position="263"/>
    </location>
</feature>
<feature type="region of interest" description="Disordered" evidence="1">
    <location>
        <begin position="1"/>
        <end position="45"/>
    </location>
</feature>
<dbReference type="EMBL" id="JASCZI010272039">
    <property type="protein sequence ID" value="MED6219517.1"/>
    <property type="molecule type" value="Genomic_DNA"/>
</dbReference>
<organism evidence="2 3">
    <name type="scientific">Stylosanthes scabra</name>
    <dbReference type="NCBI Taxonomy" id="79078"/>
    <lineage>
        <taxon>Eukaryota</taxon>
        <taxon>Viridiplantae</taxon>
        <taxon>Streptophyta</taxon>
        <taxon>Embryophyta</taxon>
        <taxon>Tracheophyta</taxon>
        <taxon>Spermatophyta</taxon>
        <taxon>Magnoliopsida</taxon>
        <taxon>eudicotyledons</taxon>
        <taxon>Gunneridae</taxon>
        <taxon>Pentapetalae</taxon>
        <taxon>rosids</taxon>
        <taxon>fabids</taxon>
        <taxon>Fabales</taxon>
        <taxon>Fabaceae</taxon>
        <taxon>Papilionoideae</taxon>
        <taxon>50 kb inversion clade</taxon>
        <taxon>dalbergioids sensu lato</taxon>
        <taxon>Dalbergieae</taxon>
        <taxon>Pterocarpus clade</taxon>
        <taxon>Stylosanthes</taxon>
    </lineage>
</organism>
<evidence type="ECO:0000313" key="2">
    <source>
        <dbReference type="EMBL" id="MED6219517.1"/>
    </source>
</evidence>
<keyword evidence="3" id="KW-1185">Reference proteome</keyword>
<comment type="caution">
    <text evidence="2">The sequence shown here is derived from an EMBL/GenBank/DDBJ whole genome shotgun (WGS) entry which is preliminary data.</text>
</comment>
<feature type="region of interest" description="Disordered" evidence="1">
    <location>
        <begin position="154"/>
        <end position="269"/>
    </location>
</feature>
<reference evidence="2 3" key="1">
    <citation type="journal article" date="2023" name="Plants (Basel)">
        <title>Bridging the Gap: Combining Genomics and Transcriptomics Approaches to Understand Stylosanthes scabra, an Orphan Legume from the Brazilian Caatinga.</title>
        <authorList>
            <person name="Ferreira-Neto J.R.C."/>
            <person name="da Silva M.D."/>
            <person name="Binneck E."/>
            <person name="de Melo N.F."/>
            <person name="da Silva R.H."/>
            <person name="de Melo A.L.T.M."/>
            <person name="Pandolfi V."/>
            <person name="Bustamante F.O."/>
            <person name="Brasileiro-Vidal A.C."/>
            <person name="Benko-Iseppon A.M."/>
        </authorList>
    </citation>
    <scope>NUCLEOTIDE SEQUENCE [LARGE SCALE GENOMIC DNA]</scope>
    <source>
        <tissue evidence="2">Leaves</tissue>
    </source>
</reference>
<feature type="region of interest" description="Disordered" evidence="1">
    <location>
        <begin position="72"/>
        <end position="141"/>
    </location>
</feature>
<evidence type="ECO:0000256" key="1">
    <source>
        <dbReference type="SAM" id="MobiDB-lite"/>
    </source>
</evidence>